<dbReference type="Proteomes" id="UP001230220">
    <property type="component" value="Unassembled WGS sequence"/>
</dbReference>
<proteinExistence type="predicted"/>
<protein>
    <submittedName>
        <fullName evidence="1">Asparagine synthetase B (Glutamine-hydrolyzing)</fullName>
    </submittedName>
</protein>
<dbReference type="RefSeq" id="WP_307408465.1">
    <property type="nucleotide sequence ID" value="NZ_JAUSUR010000004.1"/>
</dbReference>
<keyword evidence="2" id="KW-1185">Reference proteome</keyword>
<comment type="caution">
    <text evidence="1">The sequence shown here is derived from an EMBL/GenBank/DDBJ whole genome shotgun (WGS) entry which is preliminary data.</text>
</comment>
<gene>
    <name evidence="1" type="ORF">J2S15_002348</name>
</gene>
<evidence type="ECO:0000313" key="1">
    <source>
        <dbReference type="EMBL" id="MDQ0361598.1"/>
    </source>
</evidence>
<reference evidence="1 2" key="1">
    <citation type="submission" date="2023-07" db="EMBL/GenBank/DDBJ databases">
        <title>Genomic Encyclopedia of Type Strains, Phase IV (KMG-IV): sequencing the most valuable type-strain genomes for metagenomic binning, comparative biology and taxonomic classification.</title>
        <authorList>
            <person name="Goeker M."/>
        </authorList>
    </citation>
    <scope>NUCLEOTIDE SEQUENCE [LARGE SCALE GENOMIC DNA]</scope>
    <source>
        <strain evidence="1 2">DSM 16784</strain>
    </source>
</reference>
<organism evidence="1 2">
    <name type="scientific">Breznakia pachnodae</name>
    <dbReference type="NCBI Taxonomy" id="265178"/>
    <lineage>
        <taxon>Bacteria</taxon>
        <taxon>Bacillati</taxon>
        <taxon>Bacillota</taxon>
        <taxon>Erysipelotrichia</taxon>
        <taxon>Erysipelotrichales</taxon>
        <taxon>Erysipelotrichaceae</taxon>
        <taxon>Breznakia</taxon>
    </lineage>
</organism>
<evidence type="ECO:0000313" key="2">
    <source>
        <dbReference type="Proteomes" id="UP001230220"/>
    </source>
</evidence>
<dbReference type="EMBL" id="JAUSUR010000004">
    <property type="protein sequence ID" value="MDQ0361598.1"/>
    <property type="molecule type" value="Genomic_DNA"/>
</dbReference>
<sequence length="82" mass="9915">MKNKQIKLMNSAVYSEIKSILDFVKVPSDIMNSDIFDFIKVPNNFERKYVLINRLDKHKNLPRKQKKELKKYNRSIIKNFRL</sequence>
<name>A0ABU0E4I3_9FIRM</name>
<accession>A0ABU0E4I3</accession>